<dbReference type="SUPFAM" id="SSF48208">
    <property type="entry name" value="Six-hairpin glycosidases"/>
    <property type="match status" value="1"/>
</dbReference>
<dbReference type="Pfam" id="PF25788">
    <property type="entry name" value="Ig_Rha78A_N"/>
    <property type="match status" value="1"/>
</dbReference>
<dbReference type="InterPro" id="IPR008902">
    <property type="entry name" value="Rhamnosid_concanavalin"/>
</dbReference>
<dbReference type="EMBL" id="JANYMP010000001">
    <property type="protein sequence ID" value="MCS7475790.1"/>
    <property type="molecule type" value="Genomic_DNA"/>
</dbReference>
<dbReference type="PANTHER" id="PTHR33307:SF6">
    <property type="entry name" value="ALPHA-RHAMNOSIDASE (EUROFUNG)-RELATED"/>
    <property type="match status" value="1"/>
</dbReference>
<evidence type="ECO:0000313" key="9">
    <source>
        <dbReference type="Proteomes" id="UP001141259"/>
    </source>
</evidence>
<dbReference type="GO" id="GO:0005975">
    <property type="term" value="P:carbohydrate metabolic process"/>
    <property type="evidence" value="ECO:0007669"/>
    <property type="project" value="InterPro"/>
</dbReference>
<keyword evidence="9" id="KW-1185">Reference proteome</keyword>
<feature type="domain" description="Alpha-L-rhamnosidase C-terminal" evidence="7">
    <location>
        <begin position="973"/>
        <end position="1046"/>
    </location>
</feature>
<comment type="catalytic activity">
    <reaction evidence="1">
        <text>Hydrolysis of terminal non-reducing alpha-L-rhamnose residues in alpha-L-rhamnosides.</text>
        <dbReference type="EC" id="3.2.1.40"/>
    </reaction>
</comment>
<dbReference type="InterPro" id="IPR013737">
    <property type="entry name" value="Bac_rhamnosid_N"/>
</dbReference>
<dbReference type="Pfam" id="PF17389">
    <property type="entry name" value="Bac_rhamnosid6H"/>
    <property type="match status" value="1"/>
</dbReference>
<dbReference type="PIRSF" id="PIRSF010631">
    <property type="entry name" value="A-rhamnsds"/>
    <property type="match status" value="1"/>
</dbReference>
<evidence type="ECO:0000256" key="2">
    <source>
        <dbReference type="ARBA" id="ARBA00012652"/>
    </source>
</evidence>
<dbReference type="Proteomes" id="UP001141259">
    <property type="component" value="Unassembled WGS sequence"/>
</dbReference>
<dbReference type="RefSeq" id="WP_259621294.1">
    <property type="nucleotide sequence ID" value="NZ_JANYMP010000001.1"/>
</dbReference>
<evidence type="ECO:0000313" key="8">
    <source>
        <dbReference type="EMBL" id="MCS7475790.1"/>
    </source>
</evidence>
<dbReference type="InterPro" id="IPR035396">
    <property type="entry name" value="Bac_rhamnosid6H"/>
</dbReference>
<sequence>MAGRLRGSWFRMVVVVGAVVLLPVSPAVGTSAGAAHLAVGALRVDRAVDPINVDTTTPALSWQVTSRDNGERQTAYRVLVASSPDLLRRGRPDVWDTGRVEGDGVVSVPYGGPEPRAGGRYFWTVQVWDSKGRRSALGDVARWETGLRGDWQGAGWITPDTADDKTWADFTLDVDFTVRAAAASVVFRAEDASNYYLWQVNATTTPGKVMLRPHVQVDGRFTTLGEVDLAPVVTPDTLYARHHLRVRAAGTTITTWVDGVQVDVRQDAAHARGTLGFRSSTSGGVPERARYDNLAVHDLAGAPLFSDDFSTDPDPLFPQTTVVDGQLEPTGDPTLVQRDPAAPMLRKDFTLDKPVASARAHVYGLGFHELRLNGGKVGDRVLTPASTPYDRRNLYETYDITSAVRSGPNAVGVWLGNGYGARYNPYGFRWLGPKQAIALIEVTFTDGSRRSVTTDGTWKWSSGAVLANDIYAGETHDARQDQPGWDAPGFDDSRWLPVRTASAPSNDLAPNTMPAMRVVDTLRPVALTEPRPGVFVYDLGQNIAGWARLRVKGPAGTAVRMRTAEELGRDGTLDVTTNRNAAATDTYVLAGREQGETYEPRFTYHGFRYVEVTGFPGRPTAESLDGRVVHADVRSTGTFESSSEMLDRIWRNNRWSVLNNSMSLPTDTPVRDERTPPAMDVQAYHEASVREFDLNSFYAKYLRDLPPGTALPSDAVKAQYPDMAGGQVTLAWTLFEQYGDRATLAETYPAMKAFVDRNAADVPSRIWPANQGFGDWCPPDHGPESNGGMGSPSAGDCFSEVSLVNTALSFQQAANVAKAADALGHPDDARRYTDLAESIRTAFNARFLSADGTTYGSGRQVTSVLPLAFGLVPAQNVRAVGERLVDTILTKDGGHLDTGIFGTRHLVDALARIGRVDVAMTVLHQETYPGFGFEIAHGATTSWEQWLYSSSMETHDHAMFAGVNASLYTVLGGIRPTAPGYRTVAIAPRVPAGLDHVSASLDTVRGPVSSTWRSTDREFTLTVTVPVTSTAVVEVPLRGGRQVRATTGAELVRVDGTTAHYEVGAGTWTFRVR</sequence>
<dbReference type="EC" id="3.2.1.40" evidence="2"/>
<dbReference type="InterPro" id="IPR008928">
    <property type="entry name" value="6-hairpin_glycosidase_sf"/>
</dbReference>
<dbReference type="Pfam" id="PF17390">
    <property type="entry name" value="Bac_rhamnosid_C"/>
    <property type="match status" value="1"/>
</dbReference>
<dbReference type="AlphaFoldDB" id="A0A9X2VFT5"/>
<dbReference type="Pfam" id="PF08531">
    <property type="entry name" value="Bac_rhamnosid_N"/>
    <property type="match status" value="1"/>
</dbReference>
<feature type="domain" description="Bacterial alpha-L-rhamnosidase N-terminal" evidence="5">
    <location>
        <begin position="353"/>
        <end position="519"/>
    </location>
</feature>
<dbReference type="Gene3D" id="2.60.120.260">
    <property type="entry name" value="Galactose-binding domain-like"/>
    <property type="match status" value="2"/>
</dbReference>
<dbReference type="InterPro" id="IPR035398">
    <property type="entry name" value="Bac_rhamnosid_C"/>
</dbReference>
<evidence type="ECO:0000256" key="3">
    <source>
        <dbReference type="ARBA" id="ARBA00022801"/>
    </source>
</evidence>
<protein>
    <recommendedName>
        <fullName evidence="2">alpha-L-rhamnosidase</fullName>
        <ecNumber evidence="2">3.2.1.40</ecNumber>
    </recommendedName>
</protein>
<dbReference type="PANTHER" id="PTHR33307">
    <property type="entry name" value="ALPHA-RHAMNOSIDASE (EUROFUNG)"/>
    <property type="match status" value="1"/>
</dbReference>
<proteinExistence type="predicted"/>
<evidence type="ECO:0000259" key="7">
    <source>
        <dbReference type="Pfam" id="PF17390"/>
    </source>
</evidence>
<dbReference type="InterPro" id="IPR013783">
    <property type="entry name" value="Ig-like_fold"/>
</dbReference>
<accession>A0A9X2VFT5</accession>
<dbReference type="Pfam" id="PF05592">
    <property type="entry name" value="Bac_rhamnosid"/>
    <property type="match status" value="1"/>
</dbReference>
<feature type="domain" description="Alpha-L-rhamnosidase concanavalin-like" evidence="4">
    <location>
        <begin position="531"/>
        <end position="630"/>
    </location>
</feature>
<evidence type="ECO:0000256" key="1">
    <source>
        <dbReference type="ARBA" id="ARBA00001445"/>
    </source>
</evidence>
<dbReference type="Gene3D" id="2.60.40.10">
    <property type="entry name" value="Immunoglobulins"/>
    <property type="match status" value="1"/>
</dbReference>
<reference evidence="8" key="1">
    <citation type="submission" date="2022-08" db="EMBL/GenBank/DDBJ databases">
        <authorList>
            <person name="Tistechok S."/>
            <person name="Samborskyy M."/>
            <person name="Roman I."/>
        </authorList>
    </citation>
    <scope>NUCLEOTIDE SEQUENCE</scope>
    <source>
        <strain evidence="8">DSM 103496</strain>
    </source>
</reference>
<feature type="domain" description="Alpha-L-rhamnosidase six-hairpin glycosidase" evidence="6">
    <location>
        <begin position="635"/>
        <end position="969"/>
    </location>
</feature>
<evidence type="ECO:0000259" key="6">
    <source>
        <dbReference type="Pfam" id="PF17389"/>
    </source>
</evidence>
<gene>
    <name evidence="8" type="ORF">NZH93_02915</name>
</gene>
<dbReference type="Gene3D" id="2.60.420.10">
    <property type="entry name" value="Maltose phosphorylase, domain 3"/>
    <property type="match status" value="1"/>
</dbReference>
<organism evidence="8 9">
    <name type="scientific">Umezawaea endophytica</name>
    <dbReference type="NCBI Taxonomy" id="1654476"/>
    <lineage>
        <taxon>Bacteria</taxon>
        <taxon>Bacillati</taxon>
        <taxon>Actinomycetota</taxon>
        <taxon>Actinomycetes</taxon>
        <taxon>Pseudonocardiales</taxon>
        <taxon>Pseudonocardiaceae</taxon>
        <taxon>Umezawaea</taxon>
    </lineage>
</organism>
<name>A0A9X2VFT5_9PSEU</name>
<dbReference type="GO" id="GO:0030596">
    <property type="term" value="F:alpha-L-rhamnosidase activity"/>
    <property type="evidence" value="ECO:0007669"/>
    <property type="project" value="UniProtKB-EC"/>
</dbReference>
<dbReference type="InterPro" id="IPR012341">
    <property type="entry name" value="6hp_glycosidase-like_sf"/>
</dbReference>
<dbReference type="Gene3D" id="1.50.10.10">
    <property type="match status" value="1"/>
</dbReference>
<evidence type="ECO:0000259" key="4">
    <source>
        <dbReference type="Pfam" id="PF05592"/>
    </source>
</evidence>
<comment type="caution">
    <text evidence="8">The sequence shown here is derived from an EMBL/GenBank/DDBJ whole genome shotgun (WGS) entry which is preliminary data.</text>
</comment>
<keyword evidence="3 8" id="KW-0378">Hydrolase</keyword>
<evidence type="ECO:0000259" key="5">
    <source>
        <dbReference type="Pfam" id="PF08531"/>
    </source>
</evidence>
<dbReference type="InterPro" id="IPR016007">
    <property type="entry name" value="Alpha_rhamnosid"/>
</dbReference>